<dbReference type="RefSeq" id="WP_033060130.1">
    <property type="nucleotide sequence ID" value="NZ_AZQQ01000096.1"/>
</dbReference>
<evidence type="ECO:0000256" key="1">
    <source>
        <dbReference type="SAM" id="SignalP"/>
    </source>
</evidence>
<organism evidence="2 3">
    <name type="scientific">Pseudomonas mandelii PD30</name>
    <dbReference type="NCBI Taxonomy" id="1419583"/>
    <lineage>
        <taxon>Bacteria</taxon>
        <taxon>Pseudomonadati</taxon>
        <taxon>Pseudomonadota</taxon>
        <taxon>Gammaproteobacteria</taxon>
        <taxon>Pseudomonadales</taxon>
        <taxon>Pseudomonadaceae</taxon>
        <taxon>Pseudomonas</taxon>
    </lineage>
</organism>
<evidence type="ECO:0000313" key="2">
    <source>
        <dbReference type="EMBL" id="KDD66712.1"/>
    </source>
</evidence>
<comment type="caution">
    <text evidence="2">The sequence shown here is derived from an EMBL/GenBank/DDBJ whole genome shotgun (WGS) entry which is preliminary data.</text>
</comment>
<gene>
    <name evidence="2" type="ORF">V466_22995</name>
</gene>
<dbReference type="Pfam" id="PF13557">
    <property type="entry name" value="Phenol_MetA_deg"/>
    <property type="match status" value="1"/>
</dbReference>
<dbReference type="Proteomes" id="UP000026739">
    <property type="component" value="Unassembled WGS sequence"/>
</dbReference>
<accession>A0A059KXD6</accession>
<evidence type="ECO:0000313" key="3">
    <source>
        <dbReference type="Proteomes" id="UP000026739"/>
    </source>
</evidence>
<name>A0A059KXD6_9PSED</name>
<sequence>MRMKHTLCVVRLARFASASLIIVAPCAVAEDLEPRSYANTPVGINFLLMGYSDLQGSVTANPSVPLQDAKLNIKTVVFAFARSLDVWGRSGKFDIVVPEARLTGSALFAGEPRERNVTGLIDPRFRFSVNLYGAPAMSLAEFPSYQQDVIIGASLAITAPLGQYDSNKLVNLGNNRWSFKPELGISKRLGAVTLELSGAATFYTDNDQYLGDRTFSQNPTYQTQVHLIYAFSNGVWASLDGTYSAGGSTSVDGVGNHDFQENTRYGGTLSLPLNRNNSLKLFASESAHTRTGSEYDAIGIVWQYRFGGGL</sequence>
<dbReference type="EMBL" id="AZQQ01000096">
    <property type="protein sequence ID" value="KDD66712.1"/>
    <property type="molecule type" value="Genomic_DNA"/>
</dbReference>
<dbReference type="AlphaFoldDB" id="A0A059KXD6"/>
<dbReference type="eggNOG" id="COG4313">
    <property type="taxonomic scope" value="Bacteria"/>
</dbReference>
<feature type="signal peptide" evidence="1">
    <location>
        <begin position="1"/>
        <end position="29"/>
    </location>
</feature>
<keyword evidence="1" id="KW-0732">Signal</keyword>
<protein>
    <submittedName>
        <fullName evidence="2">Uncharacterized protein</fullName>
    </submittedName>
</protein>
<feature type="chain" id="PRO_5001579752" evidence="1">
    <location>
        <begin position="30"/>
        <end position="310"/>
    </location>
</feature>
<reference evidence="2 3" key="1">
    <citation type="submission" date="2013-12" db="EMBL/GenBank/DDBJ databases">
        <authorList>
            <person name="Formusa P.A."/>
            <person name="Habash M."/>
            <person name="Lee H."/>
            <person name="Trevors J.T."/>
        </authorList>
    </citation>
    <scope>NUCLEOTIDE SEQUENCE [LARGE SCALE GENOMIC DNA]</scope>
    <source>
        <strain evidence="2 3">PD30</strain>
    </source>
</reference>
<proteinExistence type="predicted"/>
<dbReference type="InterPro" id="IPR025737">
    <property type="entry name" value="FApF"/>
</dbReference>